<protein>
    <recommendedName>
        <fullName evidence="3">DUF3617 domain-containing protein</fullName>
    </recommendedName>
</protein>
<accession>A0A2G8TD85</accession>
<sequence length="215" mass="22521">MPAPARCCRCCSTPPPDPNGRYGGFPLCSGSSLIAIIGAAMNIRLAAILAAAALAAQPALAQNIKPGLWETNNNIGGGKMQGALAMVQQQMKNMSPEQRSKIEGMMSSQGVVINNDGLVAKVCVTPDMAAKRELPIQQRTNGNCTFQPDPPSGNKMTYYFSCANPKTLGEGTATFLSPTSYTSTTKVTTNATGATETVNIESTARWIGAECGSVR</sequence>
<evidence type="ECO:0000313" key="1">
    <source>
        <dbReference type="EMBL" id="PIL43973.1"/>
    </source>
</evidence>
<organism evidence="1 2">
    <name type="scientific">Massilia eurypsychrophila</name>
    <dbReference type="NCBI Taxonomy" id="1485217"/>
    <lineage>
        <taxon>Bacteria</taxon>
        <taxon>Pseudomonadati</taxon>
        <taxon>Pseudomonadota</taxon>
        <taxon>Betaproteobacteria</taxon>
        <taxon>Burkholderiales</taxon>
        <taxon>Oxalobacteraceae</taxon>
        <taxon>Telluria group</taxon>
        <taxon>Massilia</taxon>
    </lineage>
</organism>
<comment type="caution">
    <text evidence="1">The sequence shown here is derived from an EMBL/GenBank/DDBJ whole genome shotgun (WGS) entry which is preliminary data.</text>
</comment>
<evidence type="ECO:0008006" key="3">
    <source>
        <dbReference type="Google" id="ProtNLM"/>
    </source>
</evidence>
<dbReference type="EMBL" id="PDOC01000010">
    <property type="protein sequence ID" value="PIL43973.1"/>
    <property type="molecule type" value="Genomic_DNA"/>
</dbReference>
<dbReference type="OrthoDB" id="8536404at2"/>
<name>A0A2G8TD85_9BURK</name>
<reference evidence="1 2" key="1">
    <citation type="submission" date="2017-10" db="EMBL/GenBank/DDBJ databases">
        <title>Massilia psychrophilum sp. nov., a novel purple-pigmented bacterium isolated from Tianshan glacier, Xinjiang Municipality, China.</title>
        <authorList>
            <person name="Wang H."/>
        </authorList>
    </citation>
    <scope>NUCLEOTIDE SEQUENCE [LARGE SCALE GENOMIC DNA]</scope>
    <source>
        <strain evidence="1 2">JCM 30074</strain>
    </source>
</reference>
<keyword evidence="2" id="KW-1185">Reference proteome</keyword>
<dbReference type="Proteomes" id="UP000230390">
    <property type="component" value="Unassembled WGS sequence"/>
</dbReference>
<gene>
    <name evidence="1" type="ORF">CR105_16680</name>
</gene>
<proteinExistence type="predicted"/>
<dbReference type="InterPro" id="IPR022061">
    <property type="entry name" value="DUF3617"/>
</dbReference>
<dbReference type="Pfam" id="PF12276">
    <property type="entry name" value="DUF3617"/>
    <property type="match status" value="1"/>
</dbReference>
<dbReference type="AlphaFoldDB" id="A0A2G8TD85"/>
<evidence type="ECO:0000313" key="2">
    <source>
        <dbReference type="Proteomes" id="UP000230390"/>
    </source>
</evidence>